<organism evidence="1 2">
    <name type="scientific">Vaccinium darrowii</name>
    <dbReference type="NCBI Taxonomy" id="229202"/>
    <lineage>
        <taxon>Eukaryota</taxon>
        <taxon>Viridiplantae</taxon>
        <taxon>Streptophyta</taxon>
        <taxon>Embryophyta</taxon>
        <taxon>Tracheophyta</taxon>
        <taxon>Spermatophyta</taxon>
        <taxon>Magnoliopsida</taxon>
        <taxon>eudicotyledons</taxon>
        <taxon>Gunneridae</taxon>
        <taxon>Pentapetalae</taxon>
        <taxon>asterids</taxon>
        <taxon>Ericales</taxon>
        <taxon>Ericaceae</taxon>
        <taxon>Vaccinioideae</taxon>
        <taxon>Vaccinieae</taxon>
        <taxon>Vaccinium</taxon>
    </lineage>
</organism>
<reference evidence="1 2" key="1">
    <citation type="journal article" date="2021" name="Hortic Res">
        <title>High-quality reference genome and annotation aids understanding of berry development for evergreen blueberry (Vaccinium darrowii).</title>
        <authorList>
            <person name="Yu J."/>
            <person name="Hulse-Kemp A.M."/>
            <person name="Babiker E."/>
            <person name="Staton M."/>
        </authorList>
    </citation>
    <scope>NUCLEOTIDE SEQUENCE [LARGE SCALE GENOMIC DNA]</scope>
    <source>
        <strain evidence="2">cv. NJ 8807/NJ 8810</strain>
        <tissue evidence="1">Young leaf</tissue>
    </source>
</reference>
<evidence type="ECO:0000313" key="1">
    <source>
        <dbReference type="EMBL" id="KAH7844543.1"/>
    </source>
</evidence>
<name>A0ACB7XU12_9ERIC</name>
<proteinExistence type="predicted"/>
<gene>
    <name evidence="1" type="ORF">Vadar_029162</name>
</gene>
<sequence>MAKRKTSFGRPPLQKKRAIAAVTTTISELPDDIICKILLRISDIKSLVRCNRVCKTWRNLILQPHFAKSHLSRGSLPLSLLLYRPSNARTNPVHFGILELNDDLASLSRQNATLKFRSEIYIRRNCKKGEVYVIGACNGLVCLRVDKDIVVCNPILPGRHFVLPKLPKLAQAAFSSFGFGYGPLSDEYKVLTCTVTSENHWYNTTLNIFTLGRDNTWRSIGRHNGQPFPGCYARGGFIFVNGALHWMELGVGSRFLCYFDVENEELGSLSLPCHIDVLTHLGVLDDFLYLSDRISLSHVHVWVMKDYIQTGAWRLKWVVKLQCLNVPFGPVLPVKVLKDGTILLIFNDKFLGSHNPQTGVTKRITYHGVRFWHESIAHTPSFLCPPWLK</sequence>
<dbReference type="EMBL" id="CM037151">
    <property type="protein sequence ID" value="KAH7844543.1"/>
    <property type="molecule type" value="Genomic_DNA"/>
</dbReference>
<accession>A0ACB7XU12</accession>
<keyword evidence="2" id="KW-1185">Reference proteome</keyword>
<dbReference type="Proteomes" id="UP000828048">
    <property type="component" value="Chromosome 1"/>
</dbReference>
<protein>
    <submittedName>
        <fullName evidence="1">Uncharacterized protein</fullName>
    </submittedName>
</protein>
<comment type="caution">
    <text evidence="1">The sequence shown here is derived from an EMBL/GenBank/DDBJ whole genome shotgun (WGS) entry which is preliminary data.</text>
</comment>
<evidence type="ECO:0000313" key="2">
    <source>
        <dbReference type="Proteomes" id="UP000828048"/>
    </source>
</evidence>